<dbReference type="Gene3D" id="3.30.930.10">
    <property type="entry name" value="Bira Bifunctional Protein, Domain 2"/>
    <property type="match status" value="2"/>
</dbReference>
<feature type="domain" description="OB" evidence="7">
    <location>
        <begin position="28"/>
        <end position="108"/>
    </location>
</feature>
<evidence type="ECO:0000256" key="4">
    <source>
        <dbReference type="ARBA" id="ARBA00022917"/>
    </source>
</evidence>
<dbReference type="AlphaFoldDB" id="A0A811QXJ5"/>
<evidence type="ECO:0000256" key="3">
    <source>
        <dbReference type="ARBA" id="ARBA00022840"/>
    </source>
</evidence>
<keyword evidence="9" id="KW-1185">Reference proteome</keyword>
<evidence type="ECO:0000313" key="9">
    <source>
        <dbReference type="Proteomes" id="UP000604825"/>
    </source>
</evidence>
<gene>
    <name evidence="8" type="ORF">NCGR_LOCUS46679</name>
</gene>
<dbReference type="InterPro" id="IPR045864">
    <property type="entry name" value="aa-tRNA-synth_II/BPL/LPL"/>
</dbReference>
<feature type="domain" description="Aminoacyl-tRNA synthetase class II (D/K/N)" evidence="6">
    <location>
        <begin position="225"/>
        <end position="346"/>
    </location>
</feature>
<dbReference type="EMBL" id="CAJGYO010000012">
    <property type="protein sequence ID" value="CAD6263372.1"/>
    <property type="molecule type" value="Genomic_DNA"/>
</dbReference>
<dbReference type="InterPro" id="IPR012340">
    <property type="entry name" value="NA-bd_OB-fold"/>
</dbReference>
<keyword evidence="3" id="KW-0067">ATP-binding</keyword>
<accession>A0A811QXJ5</accession>
<evidence type="ECO:0000256" key="1">
    <source>
        <dbReference type="ARBA" id="ARBA00022598"/>
    </source>
</evidence>
<sequence>MDHLEPSISRTRISSILDAGDARVGEHVVVGGWVVEGREQGRGAFAFFKVSDGSCPAALQAVVEAGVLRGAPLARLTPMGTSLLLEGKLKKPLRNSKERVELHVDRVIEVREVDDAYPLHKSMTKPENFRDLVHLRARTNTISTVARIRHYLAYLTHEYFHKSGFFYVHTPIITTSDCEGAGEMFQITTLFSQGDGTIPRKGDGKFAFENDFFKRQAFLTVSGQLQDVMNYAESYIQYLCKGLLEYCEKELEFMDKKCAENGTTTTERLRLVSSTPFERISYTEAVNILKDAKEGTFENAIEWGNDLASEHERYLTETVFVKPVIVYNYPKEIKSFYMRLNDDQKTVAAMDVQ</sequence>
<feature type="domain" description="Aminoacyl-tRNA synthetase class II (D/K/N)" evidence="6">
    <location>
        <begin position="134"/>
        <end position="189"/>
    </location>
</feature>
<dbReference type="Gene3D" id="2.40.50.140">
    <property type="entry name" value="Nucleic acid-binding proteins"/>
    <property type="match status" value="1"/>
</dbReference>
<dbReference type="PANTHER" id="PTHR22594:SF54">
    <property type="entry name" value="ASPARAGINE--TRNA LIGASE, CYTOPLASMIC 1-RELATED"/>
    <property type="match status" value="1"/>
</dbReference>
<keyword evidence="5" id="KW-0030">Aminoacyl-tRNA synthetase</keyword>
<dbReference type="SUPFAM" id="SSF50249">
    <property type="entry name" value="Nucleic acid-binding proteins"/>
    <property type="match status" value="1"/>
</dbReference>
<name>A0A811QXJ5_9POAL</name>
<dbReference type="GO" id="GO:0005739">
    <property type="term" value="C:mitochondrion"/>
    <property type="evidence" value="ECO:0007669"/>
    <property type="project" value="TreeGrafter"/>
</dbReference>
<evidence type="ECO:0008006" key="10">
    <source>
        <dbReference type="Google" id="ProtNLM"/>
    </source>
</evidence>
<evidence type="ECO:0000259" key="6">
    <source>
        <dbReference type="Pfam" id="PF00152"/>
    </source>
</evidence>
<keyword evidence="2" id="KW-0547">Nucleotide-binding</keyword>
<keyword evidence="4" id="KW-0648">Protein biosynthesis</keyword>
<dbReference type="Pfam" id="PF00152">
    <property type="entry name" value="tRNA-synt_2"/>
    <property type="match status" value="2"/>
</dbReference>
<dbReference type="Proteomes" id="UP000604825">
    <property type="component" value="Unassembled WGS sequence"/>
</dbReference>
<organism evidence="8 9">
    <name type="scientific">Miscanthus lutarioriparius</name>
    <dbReference type="NCBI Taxonomy" id="422564"/>
    <lineage>
        <taxon>Eukaryota</taxon>
        <taxon>Viridiplantae</taxon>
        <taxon>Streptophyta</taxon>
        <taxon>Embryophyta</taxon>
        <taxon>Tracheophyta</taxon>
        <taxon>Spermatophyta</taxon>
        <taxon>Magnoliopsida</taxon>
        <taxon>Liliopsida</taxon>
        <taxon>Poales</taxon>
        <taxon>Poaceae</taxon>
        <taxon>PACMAD clade</taxon>
        <taxon>Panicoideae</taxon>
        <taxon>Andropogonodae</taxon>
        <taxon>Andropogoneae</taxon>
        <taxon>Saccharinae</taxon>
        <taxon>Miscanthus</taxon>
    </lineage>
</organism>
<proteinExistence type="predicted"/>
<dbReference type="PANTHER" id="PTHR22594">
    <property type="entry name" value="ASPARTYL/LYSYL-TRNA SYNTHETASE"/>
    <property type="match status" value="1"/>
</dbReference>
<protein>
    <recommendedName>
        <fullName evidence="10">Asparagine--tRNA ligase</fullName>
    </recommendedName>
</protein>
<dbReference type="GO" id="GO:0004816">
    <property type="term" value="F:asparagine-tRNA ligase activity"/>
    <property type="evidence" value="ECO:0007669"/>
    <property type="project" value="TreeGrafter"/>
</dbReference>
<dbReference type="GO" id="GO:0005524">
    <property type="term" value="F:ATP binding"/>
    <property type="evidence" value="ECO:0007669"/>
    <property type="project" value="UniProtKB-KW"/>
</dbReference>
<dbReference type="GO" id="GO:0006421">
    <property type="term" value="P:asparaginyl-tRNA aminoacylation"/>
    <property type="evidence" value="ECO:0007669"/>
    <property type="project" value="TreeGrafter"/>
</dbReference>
<reference evidence="8" key="1">
    <citation type="submission" date="2020-10" db="EMBL/GenBank/DDBJ databases">
        <authorList>
            <person name="Han B."/>
            <person name="Lu T."/>
            <person name="Zhao Q."/>
            <person name="Huang X."/>
            <person name="Zhao Y."/>
        </authorList>
    </citation>
    <scope>NUCLEOTIDE SEQUENCE</scope>
</reference>
<evidence type="ECO:0000256" key="2">
    <source>
        <dbReference type="ARBA" id="ARBA00022741"/>
    </source>
</evidence>
<evidence type="ECO:0000256" key="5">
    <source>
        <dbReference type="ARBA" id="ARBA00023146"/>
    </source>
</evidence>
<dbReference type="SUPFAM" id="SSF55681">
    <property type="entry name" value="Class II aaRS and biotin synthetases"/>
    <property type="match status" value="1"/>
</dbReference>
<keyword evidence="1" id="KW-0436">Ligase</keyword>
<evidence type="ECO:0000313" key="8">
    <source>
        <dbReference type="EMBL" id="CAD6263372.1"/>
    </source>
</evidence>
<dbReference type="InterPro" id="IPR004364">
    <property type="entry name" value="Aa-tRNA-synt_II"/>
</dbReference>
<comment type="caution">
    <text evidence="8">The sequence shown here is derived from an EMBL/GenBank/DDBJ whole genome shotgun (WGS) entry which is preliminary data.</text>
</comment>
<dbReference type="InterPro" id="IPR004365">
    <property type="entry name" value="NA-bd_OB_tRNA"/>
</dbReference>
<dbReference type="OrthoDB" id="1931232at2759"/>
<evidence type="ECO:0000259" key="7">
    <source>
        <dbReference type="Pfam" id="PF01336"/>
    </source>
</evidence>
<dbReference type="Pfam" id="PF01336">
    <property type="entry name" value="tRNA_anti-codon"/>
    <property type="match status" value="1"/>
</dbReference>
<dbReference type="GO" id="GO:0003676">
    <property type="term" value="F:nucleic acid binding"/>
    <property type="evidence" value="ECO:0007669"/>
    <property type="project" value="InterPro"/>
</dbReference>